<sequence length="227" mass="26828">MKFVRKDDGQELTEREYYSMILHNMESSWYEQMRDDEKENYDYNFVTFVQHEFKNRAENDAEFNCVEGIIITKNEKIGLNIRYARFRSNISVRKFAKDLNVCESAIASLEQGRKLLGFENFIHCCEILGVSLDEIVHGDDYKKMLSIRHICTMMRKNDNYRSYLASFFKRMREEKKLSLEDAAKLCSINKDTIRKIECGNTTMSEQSLFLLCESYGVSLCEPERKEL</sequence>
<feature type="domain" description="HTH cro/C1-type" evidence="2">
    <location>
        <begin position="168"/>
        <end position="222"/>
    </location>
</feature>
<dbReference type="PROSITE" id="PS50943">
    <property type="entry name" value="HTH_CROC1"/>
    <property type="match status" value="2"/>
</dbReference>
<dbReference type="Pfam" id="PF13560">
    <property type="entry name" value="HTH_31"/>
    <property type="match status" value="1"/>
</dbReference>
<feature type="domain" description="HTH cro/C1-type" evidence="2">
    <location>
        <begin position="81"/>
        <end position="135"/>
    </location>
</feature>
<dbReference type="SMART" id="SM00530">
    <property type="entry name" value="HTH_XRE"/>
    <property type="match status" value="2"/>
</dbReference>
<evidence type="ECO:0000313" key="3">
    <source>
        <dbReference type="EMBL" id="MBU5491373.1"/>
    </source>
</evidence>
<dbReference type="InterPro" id="IPR001387">
    <property type="entry name" value="Cro/C1-type_HTH"/>
</dbReference>
<dbReference type="InterPro" id="IPR050807">
    <property type="entry name" value="TransReg_Diox_bact_type"/>
</dbReference>
<dbReference type="PANTHER" id="PTHR46797">
    <property type="entry name" value="HTH-TYPE TRANSCRIPTIONAL REGULATOR"/>
    <property type="match status" value="1"/>
</dbReference>
<evidence type="ECO:0000259" key="2">
    <source>
        <dbReference type="PROSITE" id="PS50943"/>
    </source>
</evidence>
<accession>A0ABS6EUL1</accession>
<gene>
    <name evidence="3" type="ORF">KQI75_12255</name>
</gene>
<protein>
    <submittedName>
        <fullName evidence="3">Helix-turn-helix domain-containing protein</fullName>
    </submittedName>
</protein>
<dbReference type="EMBL" id="JAHLQI010000007">
    <property type="protein sequence ID" value="MBU5491373.1"/>
    <property type="molecule type" value="Genomic_DNA"/>
</dbReference>
<keyword evidence="4" id="KW-1185">Reference proteome</keyword>
<keyword evidence="1" id="KW-0238">DNA-binding</keyword>
<proteinExistence type="predicted"/>
<evidence type="ECO:0000313" key="4">
    <source>
        <dbReference type="Proteomes" id="UP000783588"/>
    </source>
</evidence>
<dbReference type="RefSeq" id="WP_216471081.1">
    <property type="nucleotide sequence ID" value="NZ_JAHLQI010000007.1"/>
</dbReference>
<dbReference type="PANTHER" id="PTHR46797:SF1">
    <property type="entry name" value="METHYLPHOSPHONATE SYNTHASE"/>
    <property type="match status" value="1"/>
</dbReference>
<evidence type="ECO:0000256" key="1">
    <source>
        <dbReference type="ARBA" id="ARBA00023125"/>
    </source>
</evidence>
<dbReference type="Proteomes" id="UP000783588">
    <property type="component" value="Unassembled WGS sequence"/>
</dbReference>
<dbReference type="CDD" id="cd00093">
    <property type="entry name" value="HTH_XRE"/>
    <property type="match status" value="2"/>
</dbReference>
<name>A0ABS6EUL1_9FIRM</name>
<comment type="caution">
    <text evidence="3">The sequence shown here is derived from an EMBL/GenBank/DDBJ whole genome shotgun (WGS) entry which is preliminary data.</text>
</comment>
<organism evidence="3 4">
    <name type="scientific">Butyricicoccus intestinisimiae</name>
    <dbReference type="NCBI Taxonomy" id="2841509"/>
    <lineage>
        <taxon>Bacteria</taxon>
        <taxon>Bacillati</taxon>
        <taxon>Bacillota</taxon>
        <taxon>Clostridia</taxon>
        <taxon>Eubacteriales</taxon>
        <taxon>Butyricicoccaceae</taxon>
        <taxon>Butyricicoccus</taxon>
    </lineage>
</organism>
<reference evidence="3 4" key="1">
    <citation type="submission" date="2021-06" db="EMBL/GenBank/DDBJ databases">
        <authorList>
            <person name="Sun Q."/>
            <person name="Li D."/>
        </authorList>
    </citation>
    <scope>NUCLEOTIDE SEQUENCE [LARGE SCALE GENOMIC DNA]</scope>
    <source>
        <strain evidence="3 4">MSJd-7</strain>
    </source>
</reference>